<organism evidence="1 2">
    <name type="scientific">Mycobacterium deserti</name>
    <dbReference type="NCBI Taxonomy" id="2978347"/>
    <lineage>
        <taxon>Bacteria</taxon>
        <taxon>Bacillati</taxon>
        <taxon>Actinomycetota</taxon>
        <taxon>Actinomycetes</taxon>
        <taxon>Mycobacteriales</taxon>
        <taxon>Mycobacteriaceae</taxon>
        <taxon>Mycobacterium</taxon>
    </lineage>
</organism>
<comment type="caution">
    <text evidence="1">The sequence shown here is derived from an EMBL/GenBank/DDBJ whole genome shotgun (WGS) entry which is preliminary data.</text>
</comment>
<name>A0ABT2MGV9_9MYCO</name>
<dbReference type="EMBL" id="JAODWD010000006">
    <property type="protein sequence ID" value="MCT7661502.1"/>
    <property type="molecule type" value="Genomic_DNA"/>
</dbReference>
<dbReference type="RefSeq" id="WP_260995561.1">
    <property type="nucleotide sequence ID" value="NZ_JAODWD010000006.1"/>
</dbReference>
<protein>
    <recommendedName>
        <fullName evidence="3">DUF222 domain-containing protein</fullName>
    </recommendedName>
</protein>
<evidence type="ECO:0008006" key="3">
    <source>
        <dbReference type="Google" id="ProtNLM"/>
    </source>
</evidence>
<keyword evidence="2" id="KW-1185">Reference proteome</keyword>
<reference evidence="2" key="1">
    <citation type="submission" date="2023-07" db="EMBL/GenBank/DDBJ databases">
        <authorList>
            <person name="Deng Y."/>
            <person name="Zhang Y.-Q."/>
        </authorList>
    </citation>
    <scope>NUCLEOTIDE SEQUENCE [LARGE SCALE GENOMIC DNA]</scope>
    <source>
        <strain evidence="2">CPCC 205710</strain>
    </source>
</reference>
<gene>
    <name evidence="1" type="ORF">N4S67_24145</name>
</gene>
<dbReference type="Proteomes" id="UP001206639">
    <property type="component" value="Unassembled WGS sequence"/>
</dbReference>
<sequence>MSSDREALIEALDAIEAGCKTVAAFPLETLTRTEGHALLARLDKLDQRLVSVQRRMSGRLVTVAHGQRTPA</sequence>
<accession>A0ABT2MGV9</accession>
<proteinExistence type="predicted"/>
<evidence type="ECO:0000313" key="1">
    <source>
        <dbReference type="EMBL" id="MCT7661502.1"/>
    </source>
</evidence>
<evidence type="ECO:0000313" key="2">
    <source>
        <dbReference type="Proteomes" id="UP001206639"/>
    </source>
</evidence>